<keyword evidence="8" id="KW-1185">Reference proteome</keyword>
<gene>
    <name evidence="7" type="ORF">BOH66_03870</name>
</gene>
<dbReference type="KEGG" id="maur:BOH66_03870"/>
<dbReference type="InterPro" id="IPR002491">
    <property type="entry name" value="ABC_transptr_periplasmic_BD"/>
</dbReference>
<dbReference type="EMBL" id="CP018762">
    <property type="protein sequence ID" value="APZ33504.1"/>
    <property type="molecule type" value="Genomic_DNA"/>
</dbReference>
<evidence type="ECO:0000256" key="5">
    <source>
        <dbReference type="SAM" id="SignalP"/>
    </source>
</evidence>
<comment type="similarity">
    <text evidence="2">Belongs to the bacterial solute-binding protein 8 family.</text>
</comment>
<feature type="chain" id="PRO_5012185063" evidence="5">
    <location>
        <begin position="31"/>
        <end position="329"/>
    </location>
</feature>
<dbReference type="AlphaFoldDB" id="A0A1P8U5Y7"/>
<sequence length="329" mass="34604">MSSTFRRLSLPALAVTGVLALAGCAGSAPAAVESETAAPESVTVTDNHGEQTIALPPQRVVATDNRTITVLDEWGIEVVAAPLDIFPAGLSYKEDGADVINLGNHGEPDLEAVVAADPDLIINGQRFASYYGDFQTLVPDATIVELDPREGEALDEELKRQVTVLGEIFGKQDEAEKMVADFEESIARVTAAYDGTETVMAVITSGGEINYAAPTSGRTLGPVFDILGLTPALTVDGSTDHQGDDISVEAIAASNPDWILVMDRDAGVSANTDEAYTPANDLIGTSEALKNVTAVTAGHIVYMPQGTYLNEGIQTYTQFFNALADALEA</sequence>
<protein>
    <submittedName>
        <fullName evidence="7">Iron ABC transporter substrate-binding protein</fullName>
    </submittedName>
</protein>
<name>A0A1P8U5Y7_9MICO</name>
<feature type="signal peptide" evidence="5">
    <location>
        <begin position="1"/>
        <end position="30"/>
    </location>
</feature>
<dbReference type="RefSeq" id="WP_076689465.1">
    <property type="nucleotide sequence ID" value="NZ_CP018762.1"/>
</dbReference>
<dbReference type="STRING" id="36805.BOH66_03870"/>
<evidence type="ECO:0000256" key="3">
    <source>
        <dbReference type="ARBA" id="ARBA00022448"/>
    </source>
</evidence>
<evidence type="ECO:0000313" key="7">
    <source>
        <dbReference type="EMBL" id="APZ33504.1"/>
    </source>
</evidence>
<dbReference type="OrthoDB" id="63946at2"/>
<dbReference type="Gene3D" id="3.40.50.1980">
    <property type="entry name" value="Nitrogenase molybdenum iron protein domain"/>
    <property type="match status" value="2"/>
</dbReference>
<dbReference type="GO" id="GO:0030288">
    <property type="term" value="C:outer membrane-bounded periplasmic space"/>
    <property type="evidence" value="ECO:0007669"/>
    <property type="project" value="TreeGrafter"/>
</dbReference>
<organism evidence="7 8">
    <name type="scientific">Microbacterium aurum</name>
    <dbReference type="NCBI Taxonomy" id="36805"/>
    <lineage>
        <taxon>Bacteria</taxon>
        <taxon>Bacillati</taxon>
        <taxon>Actinomycetota</taxon>
        <taxon>Actinomycetes</taxon>
        <taxon>Micrococcales</taxon>
        <taxon>Microbacteriaceae</taxon>
        <taxon>Microbacterium</taxon>
    </lineage>
</organism>
<dbReference type="InterPro" id="IPR051313">
    <property type="entry name" value="Bact_iron-sidero_bind"/>
</dbReference>
<keyword evidence="3" id="KW-0813">Transport</keyword>
<evidence type="ECO:0000256" key="2">
    <source>
        <dbReference type="ARBA" id="ARBA00008814"/>
    </source>
</evidence>
<feature type="domain" description="Fe/B12 periplasmic-binding" evidence="6">
    <location>
        <begin position="59"/>
        <end position="329"/>
    </location>
</feature>
<accession>A0A1P8U5Y7</accession>
<keyword evidence="4 5" id="KW-0732">Signal</keyword>
<evidence type="ECO:0000256" key="4">
    <source>
        <dbReference type="ARBA" id="ARBA00022729"/>
    </source>
</evidence>
<dbReference type="PANTHER" id="PTHR30532">
    <property type="entry name" value="IRON III DICITRATE-BINDING PERIPLASMIC PROTEIN"/>
    <property type="match status" value="1"/>
</dbReference>
<evidence type="ECO:0000259" key="6">
    <source>
        <dbReference type="PROSITE" id="PS50983"/>
    </source>
</evidence>
<dbReference type="PROSITE" id="PS50983">
    <property type="entry name" value="FE_B12_PBP"/>
    <property type="match status" value="1"/>
</dbReference>
<dbReference type="Pfam" id="PF01497">
    <property type="entry name" value="Peripla_BP_2"/>
    <property type="match status" value="1"/>
</dbReference>
<dbReference type="GO" id="GO:1901678">
    <property type="term" value="P:iron coordination entity transport"/>
    <property type="evidence" value="ECO:0007669"/>
    <property type="project" value="UniProtKB-ARBA"/>
</dbReference>
<dbReference type="SUPFAM" id="SSF53807">
    <property type="entry name" value="Helical backbone' metal receptor"/>
    <property type="match status" value="1"/>
</dbReference>
<dbReference type="PANTHER" id="PTHR30532:SF28">
    <property type="entry name" value="PETROBACTIN-BINDING PROTEIN YCLQ"/>
    <property type="match status" value="1"/>
</dbReference>
<evidence type="ECO:0000256" key="1">
    <source>
        <dbReference type="ARBA" id="ARBA00004196"/>
    </source>
</evidence>
<dbReference type="PROSITE" id="PS51257">
    <property type="entry name" value="PROKAR_LIPOPROTEIN"/>
    <property type="match status" value="1"/>
</dbReference>
<reference evidence="7 8" key="1">
    <citation type="submission" date="2016-12" db="EMBL/GenBank/DDBJ databases">
        <title>Complete genome sequence of Microbacterium aurum KACC 15219.</title>
        <authorList>
            <person name="Jung Y."/>
            <person name="Shin J.-H."/>
            <person name="Lee Y.-J."/>
            <person name="Yi H."/>
            <person name="Bahn Y.-S."/>
            <person name="Kim J.F."/>
            <person name="Lee D.-W."/>
        </authorList>
    </citation>
    <scope>NUCLEOTIDE SEQUENCE [LARGE SCALE GENOMIC DNA]</scope>
    <source>
        <strain evidence="7 8">KACC 15219</strain>
    </source>
</reference>
<evidence type="ECO:0000313" key="8">
    <source>
        <dbReference type="Proteomes" id="UP000187185"/>
    </source>
</evidence>
<dbReference type="Proteomes" id="UP000187185">
    <property type="component" value="Chromosome"/>
</dbReference>
<proteinExistence type="inferred from homology"/>
<comment type="subcellular location">
    <subcellularLocation>
        <location evidence="1">Cell envelope</location>
    </subcellularLocation>
</comment>